<evidence type="ECO:0000256" key="1">
    <source>
        <dbReference type="SAM" id="MobiDB-lite"/>
    </source>
</evidence>
<dbReference type="AlphaFoldDB" id="A0A1H6W1R5"/>
<evidence type="ECO:0000313" key="2">
    <source>
        <dbReference type="EMBL" id="SEJ10869.1"/>
    </source>
</evidence>
<protein>
    <submittedName>
        <fullName evidence="2">Uncharacterized protein</fullName>
    </submittedName>
</protein>
<organism evidence="2 3">
    <name type="scientific">Sharpea azabuensis</name>
    <dbReference type="NCBI Taxonomy" id="322505"/>
    <lineage>
        <taxon>Bacteria</taxon>
        <taxon>Bacillati</taxon>
        <taxon>Bacillota</taxon>
        <taxon>Erysipelotrichia</taxon>
        <taxon>Erysipelotrichales</taxon>
        <taxon>Coprobacillaceae</taxon>
        <taxon>Sharpea</taxon>
    </lineage>
</organism>
<gene>
    <name evidence="2" type="ORF">SAMN04487834_105712</name>
</gene>
<dbReference type="Proteomes" id="UP000183028">
    <property type="component" value="Unassembled WGS sequence"/>
</dbReference>
<accession>A0A1H6W1R5</accession>
<proteinExistence type="predicted"/>
<dbReference type="RefSeq" id="WP_074732587.1">
    <property type="nucleotide sequence ID" value="NZ_FNYK01000057.1"/>
</dbReference>
<name>A0A1H6W1R5_9FIRM</name>
<evidence type="ECO:0000313" key="3">
    <source>
        <dbReference type="Proteomes" id="UP000183028"/>
    </source>
</evidence>
<dbReference type="EMBL" id="FNYK01000057">
    <property type="protein sequence ID" value="SEJ10869.1"/>
    <property type="molecule type" value="Genomic_DNA"/>
</dbReference>
<reference evidence="3" key="1">
    <citation type="submission" date="2016-10" db="EMBL/GenBank/DDBJ databases">
        <authorList>
            <person name="Varghese N."/>
        </authorList>
    </citation>
    <scope>NUCLEOTIDE SEQUENCE [LARGE SCALE GENOMIC DNA]</scope>
    <source>
        <strain evidence="3">DSM 20406</strain>
    </source>
</reference>
<feature type="region of interest" description="Disordered" evidence="1">
    <location>
        <begin position="1"/>
        <end position="23"/>
    </location>
</feature>
<keyword evidence="3" id="KW-1185">Reference proteome</keyword>
<sequence>MDVEGLIHLTDQQENDWKTKDPAGYQSAIESGVYIEEDNDLYAYDVLPDFLKNTIPNPGGGFDINLRPSEGEHGQ</sequence>